<protein>
    <recommendedName>
        <fullName evidence="3">Addiction module component</fullName>
    </recommendedName>
</protein>
<organism evidence="1 2">
    <name type="scientific">Candidatus Neomicrothrix parvicella RN1</name>
    <dbReference type="NCBI Taxonomy" id="1229780"/>
    <lineage>
        <taxon>Bacteria</taxon>
        <taxon>Bacillati</taxon>
        <taxon>Actinomycetota</taxon>
        <taxon>Acidimicrobiia</taxon>
        <taxon>Acidimicrobiales</taxon>
        <taxon>Microthrixaceae</taxon>
        <taxon>Candidatus Neomicrothrix</taxon>
    </lineage>
</organism>
<dbReference type="AlphaFoldDB" id="R4Z2U0"/>
<dbReference type="InterPro" id="IPR013406">
    <property type="entry name" value="CHP02574_addiction_mod"/>
</dbReference>
<proteinExistence type="predicted"/>
<dbReference type="HOGENOM" id="CLU_177580_1_1_11"/>
<sequence>MSDAPELLLEQALELSPSERAQLASGLLASLDDSVADGSLVEQLWSEETARRASQIAATSVNLASWDQVVERVNGLRSSSAE</sequence>
<dbReference type="Pfam" id="PF09720">
    <property type="entry name" value="Unstab_antitox"/>
    <property type="match status" value="1"/>
</dbReference>
<dbReference type="EMBL" id="CANL01000046">
    <property type="protein sequence ID" value="CCM65048.1"/>
    <property type="molecule type" value="Genomic_DNA"/>
</dbReference>
<dbReference type="RefSeq" id="WP_012229449.1">
    <property type="nucleotide sequence ID" value="NZ_HG422565.1"/>
</dbReference>
<evidence type="ECO:0008006" key="3">
    <source>
        <dbReference type="Google" id="ProtNLM"/>
    </source>
</evidence>
<accession>R4Z2U0</accession>
<name>R4Z2U0_9ACTN</name>
<keyword evidence="2" id="KW-1185">Reference proteome</keyword>
<dbReference type="Proteomes" id="UP000018291">
    <property type="component" value="Unassembled WGS sequence"/>
</dbReference>
<evidence type="ECO:0000313" key="2">
    <source>
        <dbReference type="Proteomes" id="UP000018291"/>
    </source>
</evidence>
<gene>
    <name evidence="1" type="ORF">BN381_500006</name>
</gene>
<evidence type="ECO:0000313" key="1">
    <source>
        <dbReference type="EMBL" id="CCM65048.1"/>
    </source>
</evidence>
<dbReference type="STRING" id="1229780.BN381_500006"/>
<comment type="caution">
    <text evidence="1">The sequence shown here is derived from an EMBL/GenBank/DDBJ whole genome shotgun (WGS) entry which is preliminary data.</text>
</comment>
<reference evidence="1 2" key="1">
    <citation type="journal article" date="2013" name="ISME J.">
        <title>Metabolic model for the filamentous 'Candidatus Microthrix parvicella' based on genomic and metagenomic analyses.</title>
        <authorList>
            <person name="Jon McIlroy S."/>
            <person name="Kristiansen R."/>
            <person name="Albertsen M."/>
            <person name="Michael Karst S."/>
            <person name="Rossetti S."/>
            <person name="Lund Nielsen J."/>
            <person name="Tandoi V."/>
            <person name="James Seviour R."/>
            <person name="Nielsen P.H."/>
        </authorList>
    </citation>
    <scope>NUCLEOTIDE SEQUENCE [LARGE SCALE GENOMIC DNA]</scope>
    <source>
        <strain evidence="1 2">RN1</strain>
    </source>
</reference>